<gene>
    <name evidence="2" type="ORF">GIB67_026818</name>
</gene>
<evidence type="ECO:0008006" key="4">
    <source>
        <dbReference type="Google" id="ProtNLM"/>
    </source>
</evidence>
<proteinExistence type="predicted"/>
<dbReference type="Proteomes" id="UP000541444">
    <property type="component" value="Unassembled WGS sequence"/>
</dbReference>
<dbReference type="EMBL" id="JACGCM010001501">
    <property type="protein sequence ID" value="KAF6154362.1"/>
    <property type="molecule type" value="Genomic_DNA"/>
</dbReference>
<dbReference type="AlphaFoldDB" id="A0A7J7MHT2"/>
<reference evidence="2 3" key="1">
    <citation type="journal article" date="2020" name="IScience">
        <title>Genome Sequencing of the Endangered Kingdonia uniflora (Circaeasteraceae, Ranunculales) Reveals Potential Mechanisms of Evolutionary Specialization.</title>
        <authorList>
            <person name="Sun Y."/>
            <person name="Deng T."/>
            <person name="Zhang A."/>
            <person name="Moore M.J."/>
            <person name="Landis J.B."/>
            <person name="Lin N."/>
            <person name="Zhang H."/>
            <person name="Zhang X."/>
            <person name="Huang J."/>
            <person name="Zhang X."/>
            <person name="Sun H."/>
            <person name="Wang H."/>
        </authorList>
    </citation>
    <scope>NUCLEOTIDE SEQUENCE [LARGE SCALE GENOMIC DNA]</scope>
    <source>
        <strain evidence="2">TB1705</strain>
        <tissue evidence="2">Leaf</tissue>
    </source>
</reference>
<dbReference type="PANTHER" id="PTHR47930:SF2">
    <property type="entry name" value="PENTATRICOPEPTIDE REPEAT PROTEIN (AFU_ORTHOLOGUE AFUA_8G04250)"/>
    <property type="match status" value="1"/>
</dbReference>
<dbReference type="OrthoDB" id="778140at2759"/>
<evidence type="ECO:0000256" key="1">
    <source>
        <dbReference type="SAM" id="MobiDB-lite"/>
    </source>
</evidence>
<organism evidence="2 3">
    <name type="scientific">Kingdonia uniflora</name>
    <dbReference type="NCBI Taxonomy" id="39325"/>
    <lineage>
        <taxon>Eukaryota</taxon>
        <taxon>Viridiplantae</taxon>
        <taxon>Streptophyta</taxon>
        <taxon>Embryophyta</taxon>
        <taxon>Tracheophyta</taxon>
        <taxon>Spermatophyta</taxon>
        <taxon>Magnoliopsida</taxon>
        <taxon>Ranunculales</taxon>
        <taxon>Circaeasteraceae</taxon>
        <taxon>Kingdonia</taxon>
    </lineage>
</organism>
<accession>A0A7J7MHT2</accession>
<feature type="region of interest" description="Disordered" evidence="1">
    <location>
        <begin position="1"/>
        <end position="20"/>
    </location>
</feature>
<evidence type="ECO:0000313" key="2">
    <source>
        <dbReference type="EMBL" id="KAF6154362.1"/>
    </source>
</evidence>
<keyword evidence="3" id="KW-1185">Reference proteome</keyword>
<protein>
    <recommendedName>
        <fullName evidence="4">Pentatricopeptide repeat-containing protein</fullName>
    </recommendedName>
</protein>
<evidence type="ECO:0000313" key="3">
    <source>
        <dbReference type="Proteomes" id="UP000541444"/>
    </source>
</evidence>
<feature type="compositionally biased region" description="Acidic residues" evidence="1">
    <location>
        <begin position="10"/>
        <end position="20"/>
    </location>
</feature>
<sequence length="262" mass="29393">MLSEYGASENDGDDGSDGVEWNADEIDAISSLFRGRVPQKPGNIYNQRSLPLPLPHKIRPLGLPTSKKHIRRACASTVTPRISITDLVYKNPEFLIDLAKEIRSLPLEKDVYLVLDKWVRFLRKGSLPLTIKELGHMGLPDRVLQIFCWAKKQPLLFPDDKILASTIEILGRTRRLNDPFDLEKFTSSASWSVIDALARGVIRRGSVNLAQKLLLVANDSKRTLDPSIHAKLILELGKDPDNYKLLIALLNGLGDRDDINLN</sequence>
<dbReference type="PANTHER" id="PTHR47930">
    <property type="entry name" value="YALI0C12947P"/>
    <property type="match status" value="1"/>
</dbReference>
<comment type="caution">
    <text evidence="2">The sequence shown here is derived from an EMBL/GenBank/DDBJ whole genome shotgun (WGS) entry which is preliminary data.</text>
</comment>
<name>A0A7J7MHT2_9MAGN</name>